<sequence>MSKTLGLERGFQSSGGRRTVTTRSVFSSRILAGLLTHFRDCSESKQNPAMPMRGTFSLLRRGVSEDSAAAKSSFLFFLKFFRATKNLTQVPRIPKREFIE</sequence>
<protein>
    <submittedName>
        <fullName evidence="1">Uncharacterized protein</fullName>
    </submittedName>
</protein>
<reference evidence="1 2" key="1">
    <citation type="submission" date="2016-05" db="EMBL/GenBank/DDBJ databases">
        <title>Genomic and physiological characterization of Planctopirus sp. isolated from fresh water lake.</title>
        <authorList>
            <person name="Subhash Y."/>
            <person name="Ramana C."/>
        </authorList>
    </citation>
    <scope>NUCLEOTIDE SEQUENCE [LARGE SCALE GENOMIC DNA]</scope>
    <source>
        <strain evidence="1 2">JC280</strain>
    </source>
</reference>
<comment type="caution">
    <text evidence="1">The sequence shown here is derived from an EMBL/GenBank/DDBJ whole genome shotgun (WGS) entry which is preliminary data.</text>
</comment>
<dbReference type="EMBL" id="LYDR01000039">
    <property type="protein sequence ID" value="ODA34716.1"/>
    <property type="molecule type" value="Genomic_DNA"/>
</dbReference>
<organism evidence="1 2">
    <name type="scientific">Planctopirus hydrillae</name>
    <dbReference type="NCBI Taxonomy" id="1841610"/>
    <lineage>
        <taxon>Bacteria</taxon>
        <taxon>Pseudomonadati</taxon>
        <taxon>Planctomycetota</taxon>
        <taxon>Planctomycetia</taxon>
        <taxon>Planctomycetales</taxon>
        <taxon>Planctomycetaceae</taxon>
        <taxon>Planctopirus</taxon>
    </lineage>
</organism>
<evidence type="ECO:0000313" key="1">
    <source>
        <dbReference type="EMBL" id="ODA34716.1"/>
    </source>
</evidence>
<accession>A0A1C3EN94</accession>
<evidence type="ECO:0000313" key="2">
    <source>
        <dbReference type="Proteomes" id="UP000094828"/>
    </source>
</evidence>
<name>A0A1C3EN94_9PLAN</name>
<gene>
    <name evidence="1" type="ORF">A6X21_03335</name>
</gene>
<keyword evidence="2" id="KW-1185">Reference proteome</keyword>
<dbReference type="Proteomes" id="UP000094828">
    <property type="component" value="Unassembled WGS sequence"/>
</dbReference>
<dbReference type="AlphaFoldDB" id="A0A1C3EN94"/>
<proteinExistence type="predicted"/>